<keyword evidence="3" id="KW-0547">Nucleotide-binding</keyword>
<dbReference type="InterPro" id="IPR036640">
    <property type="entry name" value="ABC1_TM_sf"/>
</dbReference>
<dbReference type="SMART" id="SM00382">
    <property type="entry name" value="AAA"/>
    <property type="match status" value="1"/>
</dbReference>
<protein>
    <submittedName>
        <fullName evidence="10">ABC transporter ATP-binding protein</fullName>
    </submittedName>
</protein>
<dbReference type="InterPro" id="IPR003593">
    <property type="entry name" value="AAA+_ATPase"/>
</dbReference>
<keyword evidence="2 7" id="KW-0812">Transmembrane</keyword>
<evidence type="ECO:0000259" key="8">
    <source>
        <dbReference type="PROSITE" id="PS50893"/>
    </source>
</evidence>
<feature type="transmembrane region" description="Helical" evidence="7">
    <location>
        <begin position="275"/>
        <end position="294"/>
    </location>
</feature>
<gene>
    <name evidence="10" type="ORF">PS435_06330</name>
</gene>
<feature type="transmembrane region" description="Helical" evidence="7">
    <location>
        <begin position="241"/>
        <end position="263"/>
    </location>
</feature>
<dbReference type="PROSITE" id="PS50929">
    <property type="entry name" value="ABC_TM1F"/>
    <property type="match status" value="1"/>
</dbReference>
<dbReference type="PANTHER" id="PTHR24221:SF654">
    <property type="entry name" value="ATP-BINDING CASSETTE SUB-FAMILY B MEMBER 6"/>
    <property type="match status" value="1"/>
</dbReference>
<evidence type="ECO:0000256" key="5">
    <source>
        <dbReference type="ARBA" id="ARBA00022989"/>
    </source>
</evidence>
<evidence type="ECO:0000313" key="11">
    <source>
        <dbReference type="Proteomes" id="UP001330016"/>
    </source>
</evidence>
<dbReference type="PROSITE" id="PS50893">
    <property type="entry name" value="ABC_TRANSPORTER_2"/>
    <property type="match status" value="1"/>
</dbReference>
<keyword evidence="11" id="KW-1185">Reference proteome</keyword>
<dbReference type="InterPro" id="IPR027417">
    <property type="entry name" value="P-loop_NTPase"/>
</dbReference>
<dbReference type="Pfam" id="PF00005">
    <property type="entry name" value="ABC_tran"/>
    <property type="match status" value="1"/>
</dbReference>
<reference evidence="10 11" key="1">
    <citation type="submission" date="2023-02" db="EMBL/GenBank/DDBJ databases">
        <title>The predominant lactic acid bacteria and yeasts involved in the spontaneous fermentation of millet during the production of the traditional porridge Hausa koko in Ghana.</title>
        <authorList>
            <person name="Atter A."/>
            <person name="Diaz M."/>
        </authorList>
    </citation>
    <scope>NUCLEOTIDE SEQUENCE [LARGE SCALE GENOMIC DNA]</scope>
    <source>
        <strain evidence="10 11">FI11640</strain>
    </source>
</reference>
<comment type="subcellular location">
    <subcellularLocation>
        <location evidence="1">Cell membrane</location>
        <topology evidence="1">Multi-pass membrane protein</topology>
    </subcellularLocation>
</comment>
<dbReference type="Proteomes" id="UP001330016">
    <property type="component" value="Unassembled WGS sequence"/>
</dbReference>
<evidence type="ECO:0000256" key="4">
    <source>
        <dbReference type="ARBA" id="ARBA00022840"/>
    </source>
</evidence>
<feature type="domain" description="ABC transmembrane type-1" evidence="9">
    <location>
        <begin position="18"/>
        <end position="298"/>
    </location>
</feature>
<feature type="transmembrane region" description="Helical" evidence="7">
    <location>
        <begin position="12"/>
        <end position="32"/>
    </location>
</feature>
<dbReference type="InterPro" id="IPR003439">
    <property type="entry name" value="ABC_transporter-like_ATP-bd"/>
</dbReference>
<dbReference type="Pfam" id="PF00664">
    <property type="entry name" value="ABC_membrane"/>
    <property type="match status" value="1"/>
</dbReference>
<feature type="domain" description="ABC transporter" evidence="8">
    <location>
        <begin position="327"/>
        <end position="545"/>
    </location>
</feature>
<sequence>MDKHLRHYLWEFKGPNSLLVIIVLFMAVMQTANGIGSANALTALVVGQFPKFLLWVGLMTAAYALYCGLMGVQQYQFSRCRQLMNTAIRRDITARLSNTSYEVFHSQSPAVYASWLTNDVHTIGVNGFYDALEIVESSFSVIFAAAALTAYHYSLSIAVLVLAVVVYLVPKAFDTSLQAHSLAMTHANERLMGRISDVLSGFDALNLLSLRKLLVKRTVAASNDVAVHVNSWQKMYGITNATIWGTSAICQNLVLLLTGYLVWQHLVPVGTVNASMNFAGLIFSGLTSVMSSYMDMKSIIPIFNKFDQVPVRDTAGLEKVAPFTTALQMHDITFAYSEESQPILKNFSLTVAKNKKYALIGPSGSGKSTVLNLLIGNLTNYTGTLLYDTTNYRQILPDSLIAQVTYLDQTPFMFNDTLKNNLTMGEPYSDTAVATVIQRVGLAKMVADLPGGLSTMVEKDGHNLSGGQKQRIVLARGLLQGRQIVFMDESTASLDPLSAQAIEEMIVTDPHLTVVMVTHHLRPVIADQMDQVINSTVFTTTHSVK</sequence>
<evidence type="ECO:0000256" key="3">
    <source>
        <dbReference type="ARBA" id="ARBA00022741"/>
    </source>
</evidence>
<evidence type="ECO:0000256" key="2">
    <source>
        <dbReference type="ARBA" id="ARBA00022692"/>
    </source>
</evidence>
<evidence type="ECO:0000259" key="9">
    <source>
        <dbReference type="PROSITE" id="PS50929"/>
    </source>
</evidence>
<dbReference type="SUPFAM" id="SSF52540">
    <property type="entry name" value="P-loop containing nucleoside triphosphate hydrolases"/>
    <property type="match status" value="1"/>
</dbReference>
<keyword evidence="6 7" id="KW-0472">Membrane</keyword>
<feature type="transmembrane region" description="Helical" evidence="7">
    <location>
        <begin position="141"/>
        <end position="169"/>
    </location>
</feature>
<dbReference type="InterPro" id="IPR017871">
    <property type="entry name" value="ABC_transporter-like_CS"/>
</dbReference>
<dbReference type="EMBL" id="JAQSGK010000014">
    <property type="protein sequence ID" value="MEE6715472.1"/>
    <property type="molecule type" value="Genomic_DNA"/>
</dbReference>
<evidence type="ECO:0000256" key="6">
    <source>
        <dbReference type="ARBA" id="ARBA00023136"/>
    </source>
</evidence>
<dbReference type="InterPro" id="IPR011527">
    <property type="entry name" value="ABC1_TM_dom"/>
</dbReference>
<dbReference type="SUPFAM" id="SSF90123">
    <property type="entry name" value="ABC transporter transmembrane region"/>
    <property type="match status" value="1"/>
</dbReference>
<dbReference type="PROSITE" id="PS00211">
    <property type="entry name" value="ABC_TRANSPORTER_1"/>
    <property type="match status" value="1"/>
</dbReference>
<dbReference type="GO" id="GO:0005524">
    <property type="term" value="F:ATP binding"/>
    <property type="evidence" value="ECO:0007669"/>
    <property type="project" value="UniProtKB-KW"/>
</dbReference>
<comment type="caution">
    <text evidence="10">The sequence shown here is derived from an EMBL/GenBank/DDBJ whole genome shotgun (WGS) entry which is preliminary data.</text>
</comment>
<accession>A0ABU7SYR4</accession>
<keyword evidence="4 10" id="KW-0067">ATP-binding</keyword>
<evidence type="ECO:0000256" key="1">
    <source>
        <dbReference type="ARBA" id="ARBA00004651"/>
    </source>
</evidence>
<evidence type="ECO:0000256" key="7">
    <source>
        <dbReference type="SAM" id="Phobius"/>
    </source>
</evidence>
<proteinExistence type="predicted"/>
<evidence type="ECO:0000313" key="10">
    <source>
        <dbReference type="EMBL" id="MEE6715472.1"/>
    </source>
</evidence>
<dbReference type="RefSeq" id="WP_331243562.1">
    <property type="nucleotide sequence ID" value="NZ_JAQSGJ010000014.1"/>
</dbReference>
<dbReference type="PANTHER" id="PTHR24221">
    <property type="entry name" value="ATP-BINDING CASSETTE SUB-FAMILY B"/>
    <property type="match status" value="1"/>
</dbReference>
<feature type="transmembrane region" description="Helical" evidence="7">
    <location>
        <begin position="52"/>
        <end position="72"/>
    </location>
</feature>
<dbReference type="CDD" id="cd03228">
    <property type="entry name" value="ABCC_MRP_Like"/>
    <property type="match status" value="1"/>
</dbReference>
<dbReference type="Gene3D" id="1.20.1560.10">
    <property type="entry name" value="ABC transporter type 1, transmembrane domain"/>
    <property type="match status" value="1"/>
</dbReference>
<name>A0ABU7SYR4_9LACO</name>
<dbReference type="InterPro" id="IPR039421">
    <property type="entry name" value="Type_1_exporter"/>
</dbReference>
<dbReference type="Gene3D" id="3.40.50.300">
    <property type="entry name" value="P-loop containing nucleotide triphosphate hydrolases"/>
    <property type="match status" value="1"/>
</dbReference>
<organism evidence="10 11">
    <name type="scientific">Schleiferilactobacillus harbinensis</name>
    <dbReference type="NCBI Taxonomy" id="304207"/>
    <lineage>
        <taxon>Bacteria</taxon>
        <taxon>Bacillati</taxon>
        <taxon>Bacillota</taxon>
        <taxon>Bacilli</taxon>
        <taxon>Lactobacillales</taxon>
        <taxon>Lactobacillaceae</taxon>
        <taxon>Schleiferilactobacillus</taxon>
    </lineage>
</organism>
<keyword evidence="5 7" id="KW-1133">Transmembrane helix</keyword>